<evidence type="ECO:0000256" key="4">
    <source>
        <dbReference type="ARBA" id="ARBA00013007"/>
    </source>
</evidence>
<feature type="binding site" evidence="8">
    <location>
        <begin position="135"/>
        <end position="138"/>
    </location>
    <ligand>
        <name>carbamoyl phosphate</name>
        <dbReference type="ChEBI" id="CHEBI:58228"/>
    </ligand>
</feature>
<dbReference type="NCBIfam" id="NF001986">
    <property type="entry name" value="PRK00779.1"/>
    <property type="match status" value="1"/>
</dbReference>
<evidence type="ECO:0000256" key="2">
    <source>
        <dbReference type="ARBA" id="ARBA00004496"/>
    </source>
</evidence>
<proteinExistence type="inferred from homology"/>
<dbReference type="PROSITE" id="PS00097">
    <property type="entry name" value="CARBAMOYLTRANSFERASE"/>
    <property type="match status" value="1"/>
</dbReference>
<keyword evidence="6 8" id="KW-0808">Transferase</keyword>
<dbReference type="AlphaFoldDB" id="A0A7G7BFY3"/>
<evidence type="ECO:0000313" key="11">
    <source>
        <dbReference type="EMBL" id="QNE74248.1"/>
    </source>
</evidence>
<feature type="binding site" evidence="8">
    <location>
        <position position="108"/>
    </location>
    <ligand>
        <name>carbamoyl phosphate</name>
        <dbReference type="ChEBI" id="CHEBI:58228"/>
    </ligand>
</feature>
<feature type="binding site" evidence="8">
    <location>
        <begin position="274"/>
        <end position="275"/>
    </location>
    <ligand>
        <name>carbamoyl phosphate</name>
        <dbReference type="ChEBI" id="CHEBI:58228"/>
    </ligand>
</feature>
<dbReference type="GO" id="GO:0019240">
    <property type="term" value="P:citrulline biosynthetic process"/>
    <property type="evidence" value="ECO:0007669"/>
    <property type="project" value="UniProtKB-ARBA"/>
</dbReference>
<dbReference type="InterPro" id="IPR024904">
    <property type="entry name" value="OTCase_ArgI"/>
</dbReference>
<feature type="binding site" evidence="8">
    <location>
        <begin position="57"/>
        <end position="60"/>
    </location>
    <ligand>
        <name>carbamoyl phosphate</name>
        <dbReference type="ChEBI" id="CHEBI:58228"/>
    </ligand>
</feature>
<dbReference type="PANTHER" id="PTHR45753:SF2">
    <property type="entry name" value="ORNITHINE CARBAMOYLTRANSFERASE"/>
    <property type="match status" value="1"/>
</dbReference>
<dbReference type="InterPro" id="IPR036901">
    <property type="entry name" value="Asp/Orn_carbamoylTrfase_sf"/>
</dbReference>
<protein>
    <recommendedName>
        <fullName evidence="4 8">Ornithine carbamoyltransferase</fullName>
        <shortName evidence="8">OTCase</shortName>
        <ecNumber evidence="4 8">2.1.3.3</ecNumber>
    </recommendedName>
</protein>
<reference evidence="12" key="1">
    <citation type="submission" date="2019-10" db="EMBL/GenBank/DDBJ databases">
        <title>Antimicrobial potential of Antarctic Bacteria.</title>
        <authorList>
            <person name="Benaud N."/>
            <person name="Edwards R.J."/>
            <person name="Ferrari B.C."/>
        </authorList>
    </citation>
    <scope>NUCLEOTIDE SEQUENCE [LARGE SCALE GENOMIC DNA]</scope>
    <source>
        <strain evidence="12">NBSH44</strain>
    </source>
</reference>
<gene>
    <name evidence="11" type="primary">argF</name>
    <name evidence="11" type="ORF">F0344_06175</name>
</gene>
<dbReference type="EMBL" id="CP045702">
    <property type="protein sequence ID" value="QNE74248.1"/>
    <property type="molecule type" value="Genomic_DNA"/>
</dbReference>
<feature type="domain" description="Aspartate/ornithine carbamoyltransferase Asp/Orn-binding" evidence="9">
    <location>
        <begin position="159"/>
        <end position="329"/>
    </location>
</feature>
<evidence type="ECO:0000259" key="10">
    <source>
        <dbReference type="Pfam" id="PF02729"/>
    </source>
</evidence>
<dbReference type="RefSeq" id="WP_185297808.1">
    <property type="nucleotide sequence ID" value="NZ_CP045702.1"/>
</dbReference>
<sequence>MATDLAGRHFLKELDFTAEEFRGLVALAAELKAAKKAGTEVRRLSGKNIALIFEKTSTRTRCAFEVAAADQGASTTYLDPSGSQMGHKESVKDTARVLGRMFDGIEYRGDSQQAVEELAAYGGVPVFNGLTDEWHPTQMLADVLTMTEHSAKPLDRMVFAYLGDARFNMGNSYLVTGALLGMDIRIVAPRAYWPAADVVAQARKLAQVSGATVTLTEDIAEGVRGADFVATDVWVSMGEPKEVWAERITALAPYSVTMDVLRATGNDDVRFLHCLPAFHDLGTKVGREIHDAYGLTELEVTDEVFESPFSVVFDEAENRMHTIKAVLVATMAKPGA</sequence>
<name>A0A7G7BFY3_9ACTN</name>
<dbReference type="GO" id="GO:0016597">
    <property type="term" value="F:amino acid binding"/>
    <property type="evidence" value="ECO:0007669"/>
    <property type="project" value="InterPro"/>
</dbReference>
<dbReference type="InterPro" id="IPR006130">
    <property type="entry name" value="Asp/Orn_carbamoylTrfase"/>
</dbReference>
<dbReference type="SUPFAM" id="SSF53671">
    <property type="entry name" value="Aspartate/ornithine carbamoyltransferase"/>
    <property type="match status" value="1"/>
</dbReference>
<dbReference type="Gene3D" id="3.40.50.1370">
    <property type="entry name" value="Aspartate/ornithine carbamoyltransferase"/>
    <property type="match status" value="2"/>
</dbReference>
<comment type="similarity">
    <text evidence="3 8">Belongs to the aspartate/ornithine carbamoyltransferase superfamily. OTCase family.</text>
</comment>
<evidence type="ECO:0000259" key="9">
    <source>
        <dbReference type="Pfam" id="PF00185"/>
    </source>
</evidence>
<feature type="binding site" evidence="8">
    <location>
        <position position="232"/>
    </location>
    <ligand>
        <name>L-ornithine</name>
        <dbReference type="ChEBI" id="CHEBI:46911"/>
    </ligand>
</feature>
<feature type="binding site" evidence="8">
    <location>
        <position position="84"/>
    </location>
    <ligand>
        <name>carbamoyl phosphate</name>
        <dbReference type="ChEBI" id="CHEBI:58228"/>
    </ligand>
</feature>
<dbReference type="InterPro" id="IPR006132">
    <property type="entry name" value="Asp/Orn_carbamoyltranf_P-bd"/>
</dbReference>
<dbReference type="Pfam" id="PF02729">
    <property type="entry name" value="OTCace_N"/>
    <property type="match status" value="1"/>
</dbReference>
<evidence type="ECO:0000256" key="6">
    <source>
        <dbReference type="ARBA" id="ARBA00022679"/>
    </source>
</evidence>
<comment type="catalytic activity">
    <reaction evidence="7 8">
        <text>carbamoyl phosphate + L-ornithine = L-citrulline + phosphate + H(+)</text>
        <dbReference type="Rhea" id="RHEA:19513"/>
        <dbReference type="ChEBI" id="CHEBI:15378"/>
        <dbReference type="ChEBI" id="CHEBI:43474"/>
        <dbReference type="ChEBI" id="CHEBI:46911"/>
        <dbReference type="ChEBI" id="CHEBI:57743"/>
        <dbReference type="ChEBI" id="CHEBI:58228"/>
        <dbReference type="EC" id="2.1.3.3"/>
    </reaction>
</comment>
<organism evidence="11 12">
    <name type="scientific">Streptomyces finlayi</name>
    <dbReference type="NCBI Taxonomy" id="67296"/>
    <lineage>
        <taxon>Bacteria</taxon>
        <taxon>Bacillati</taxon>
        <taxon>Actinomycetota</taxon>
        <taxon>Actinomycetes</taxon>
        <taxon>Kitasatosporales</taxon>
        <taxon>Streptomycetaceae</taxon>
        <taxon>Streptomyces</taxon>
    </lineage>
</organism>
<dbReference type="InterPro" id="IPR002292">
    <property type="entry name" value="Orn/put_carbamltrans"/>
</dbReference>
<evidence type="ECO:0000256" key="3">
    <source>
        <dbReference type="ARBA" id="ARBA00007805"/>
    </source>
</evidence>
<feature type="binding site" evidence="8">
    <location>
        <begin position="236"/>
        <end position="237"/>
    </location>
    <ligand>
        <name>L-ornithine</name>
        <dbReference type="ChEBI" id="CHEBI:46911"/>
    </ligand>
</feature>
<feature type="domain" description="Aspartate/ornithine carbamoyltransferase carbamoyl-P binding" evidence="10">
    <location>
        <begin position="8"/>
        <end position="148"/>
    </location>
</feature>
<keyword evidence="12" id="KW-1185">Reference proteome</keyword>
<feature type="binding site" evidence="8">
    <location>
        <position position="168"/>
    </location>
    <ligand>
        <name>L-ornithine</name>
        <dbReference type="ChEBI" id="CHEBI:46911"/>
    </ligand>
</feature>
<evidence type="ECO:0000256" key="7">
    <source>
        <dbReference type="ARBA" id="ARBA00048772"/>
    </source>
</evidence>
<dbReference type="EC" id="2.1.3.3" evidence="4 8"/>
<dbReference type="HAMAP" id="MF_01109">
    <property type="entry name" value="OTCase"/>
    <property type="match status" value="1"/>
</dbReference>
<keyword evidence="5 8" id="KW-0963">Cytoplasm</keyword>
<feature type="binding site" evidence="8">
    <location>
        <position position="319"/>
    </location>
    <ligand>
        <name>carbamoyl phosphate</name>
        <dbReference type="ChEBI" id="CHEBI:58228"/>
    </ligand>
</feature>
<dbReference type="GO" id="GO:0005737">
    <property type="term" value="C:cytoplasm"/>
    <property type="evidence" value="ECO:0007669"/>
    <property type="project" value="UniProtKB-SubCell"/>
</dbReference>
<accession>A0A7G7BFY3</accession>
<dbReference type="KEGG" id="sfiy:F0344_06175"/>
<dbReference type="Pfam" id="PF00185">
    <property type="entry name" value="OTCace"/>
    <property type="match status" value="1"/>
</dbReference>
<dbReference type="PANTHER" id="PTHR45753">
    <property type="entry name" value="ORNITHINE CARBAMOYLTRANSFERASE, MITOCHONDRIAL"/>
    <property type="match status" value="1"/>
</dbReference>
<dbReference type="NCBIfam" id="TIGR00658">
    <property type="entry name" value="orni_carb_tr"/>
    <property type="match status" value="1"/>
</dbReference>
<dbReference type="InterPro" id="IPR006131">
    <property type="entry name" value="Asp_carbamoyltransf_Asp/Orn-bd"/>
</dbReference>
<dbReference type="PRINTS" id="PR00102">
    <property type="entry name" value="OTCASE"/>
</dbReference>
<dbReference type="FunFam" id="3.40.50.1370:FF:000004">
    <property type="entry name" value="Ornithine carbamoyltransferase"/>
    <property type="match status" value="1"/>
</dbReference>
<evidence type="ECO:0000313" key="12">
    <source>
        <dbReference type="Proteomes" id="UP000515307"/>
    </source>
</evidence>
<evidence type="ECO:0000256" key="8">
    <source>
        <dbReference type="HAMAP-Rule" id="MF_01109"/>
    </source>
</evidence>
<comment type="function">
    <text evidence="1">Reversibly catalyzes the transfer of the carbamoyl group from carbamoyl phosphate (CP) to the N(epsilon) atom of ornithine (ORN) to produce L-citrulline.</text>
</comment>
<evidence type="ECO:0000256" key="5">
    <source>
        <dbReference type="ARBA" id="ARBA00022490"/>
    </source>
</evidence>
<dbReference type="GO" id="GO:0004585">
    <property type="term" value="F:ornithine carbamoyltransferase activity"/>
    <property type="evidence" value="ECO:0007669"/>
    <property type="project" value="UniProtKB-UniRule"/>
</dbReference>
<dbReference type="PRINTS" id="PR00100">
    <property type="entry name" value="AOTCASE"/>
</dbReference>
<evidence type="ECO:0000256" key="1">
    <source>
        <dbReference type="ARBA" id="ARBA00003822"/>
    </source>
</evidence>
<dbReference type="GO" id="GO:0042450">
    <property type="term" value="P:L-arginine biosynthetic process via ornithine"/>
    <property type="evidence" value="ECO:0007669"/>
    <property type="project" value="UniProtKB-UniRule"/>
</dbReference>
<comment type="subcellular location">
    <subcellularLocation>
        <location evidence="2 8">Cytoplasm</location>
    </subcellularLocation>
</comment>
<dbReference type="Proteomes" id="UP000515307">
    <property type="component" value="Chromosome"/>
</dbReference>